<keyword evidence="8" id="KW-1003">Cell membrane</keyword>
<evidence type="ECO:0000256" key="1">
    <source>
        <dbReference type="ARBA" id="ARBA00005417"/>
    </source>
</evidence>
<evidence type="ECO:0000256" key="5">
    <source>
        <dbReference type="ARBA" id="ARBA00022970"/>
    </source>
</evidence>
<evidence type="ECO:0000313" key="12">
    <source>
        <dbReference type="Proteomes" id="UP001596147"/>
    </source>
</evidence>
<dbReference type="SUPFAM" id="SSF54631">
    <property type="entry name" value="CBS-domain pair"/>
    <property type="match status" value="1"/>
</dbReference>
<comment type="subunit">
    <text evidence="8">The complex is probably composed of two ATP-binding proteins, two transmembrane proteins and a solute-binding protein.</text>
</comment>
<feature type="domain" description="CBS" evidence="10">
    <location>
        <begin position="285"/>
        <end position="341"/>
    </location>
</feature>
<dbReference type="EMBL" id="JBHSMC010000013">
    <property type="protein sequence ID" value="MFC5465072.1"/>
    <property type="molecule type" value="Genomic_DNA"/>
</dbReference>
<dbReference type="Pfam" id="PF00005">
    <property type="entry name" value="ABC_tran"/>
    <property type="match status" value="1"/>
</dbReference>
<dbReference type="EC" id="7.6.2.9" evidence="8"/>
<name>A0ABW0LJC5_9BACI</name>
<dbReference type="InterPro" id="IPR051921">
    <property type="entry name" value="ABC_osmolyte_uptake_ATP-bind"/>
</dbReference>
<proteinExistence type="inferred from homology"/>
<accession>A0ABW0LJC5</accession>
<dbReference type="InterPro" id="IPR027417">
    <property type="entry name" value="P-loop_NTPase"/>
</dbReference>
<evidence type="ECO:0000256" key="7">
    <source>
        <dbReference type="PROSITE-ProRule" id="PRU00703"/>
    </source>
</evidence>
<keyword evidence="6 7" id="KW-0129">CBS domain</keyword>
<evidence type="ECO:0000259" key="9">
    <source>
        <dbReference type="PROSITE" id="PS50893"/>
    </source>
</evidence>
<dbReference type="CDD" id="cd03294">
    <property type="entry name" value="ABC_Pro_Gly_Betaine"/>
    <property type="match status" value="1"/>
</dbReference>
<sequence length="422" mass="46952">MREELQMNKKIEVQNVTKIFGKNSKKAIQLLKEGKSKSEILKATGATVGVKEASFDVYEGEIFVIMGLSGSGKSTLVRMLNRLIDPTLGHVLLDDEDIVKMNKEQLREVRRKKIGMVFQKFALFPHRTILENTEYGLEIQGVEKKARQQKAKEALALVGLEGYEDQYPSQLSGGMQQRVGLARALANDPDILLMDEAFSALDPLIRKDMQDELLQLHHNMGKTIIFITHDLDEALRIGDRIALMKDGQIVQIGTPEEILMNPSNEYVERFVEDVDLSKVLTANHIMKPAESIQVDRGPRVALRLMKKLGLSSIYVVDKQNQLLGAVTAQVAAEAMETGKSLEDIVIKEIATIPGDTVLTNLFNLVSTASIPVAVVNEKNRLQGIIIRGALIGALAGDDHFINENIDDVTKEDINEESFREVN</sequence>
<keyword evidence="3 8" id="KW-0547">Nucleotide-binding</keyword>
<dbReference type="InterPro" id="IPR000644">
    <property type="entry name" value="CBS_dom"/>
</dbReference>
<evidence type="ECO:0000256" key="4">
    <source>
        <dbReference type="ARBA" id="ARBA00022840"/>
    </source>
</evidence>
<dbReference type="GO" id="GO:0005524">
    <property type="term" value="F:ATP binding"/>
    <property type="evidence" value="ECO:0007669"/>
    <property type="project" value="UniProtKB-KW"/>
</dbReference>
<keyword evidence="8" id="KW-0472">Membrane</keyword>
<comment type="subcellular location">
    <subcellularLocation>
        <location evidence="8">Cell inner membrane</location>
        <topology evidence="8">Peripheral membrane protein</topology>
    </subcellularLocation>
</comment>
<dbReference type="PROSITE" id="PS00211">
    <property type="entry name" value="ABC_TRANSPORTER_1"/>
    <property type="match status" value="1"/>
</dbReference>
<evidence type="ECO:0000256" key="2">
    <source>
        <dbReference type="ARBA" id="ARBA00022448"/>
    </source>
</evidence>
<dbReference type="SUPFAM" id="SSF52540">
    <property type="entry name" value="P-loop containing nucleoside triphosphate hydrolases"/>
    <property type="match status" value="1"/>
</dbReference>
<keyword evidence="12" id="KW-1185">Reference proteome</keyword>
<dbReference type="Gene3D" id="3.10.580.10">
    <property type="entry name" value="CBS-domain"/>
    <property type="match status" value="1"/>
</dbReference>
<dbReference type="Gene3D" id="3.40.50.300">
    <property type="entry name" value="P-loop containing nucleotide triphosphate hydrolases"/>
    <property type="match status" value="1"/>
</dbReference>
<gene>
    <name evidence="11" type="ORF">ACFPM4_09930</name>
</gene>
<dbReference type="PANTHER" id="PTHR43869:SF1">
    <property type="entry name" value="GLYCINE BETAINE_PROLINE BETAINE TRANSPORT SYSTEM ATP-BINDING PROTEIN PROV"/>
    <property type="match status" value="1"/>
</dbReference>
<dbReference type="PROSITE" id="PS51371">
    <property type="entry name" value="CBS"/>
    <property type="match status" value="1"/>
</dbReference>
<organism evidence="11 12">
    <name type="scientific">Lederbergia graminis</name>
    <dbReference type="NCBI Taxonomy" id="735518"/>
    <lineage>
        <taxon>Bacteria</taxon>
        <taxon>Bacillati</taxon>
        <taxon>Bacillota</taxon>
        <taxon>Bacilli</taxon>
        <taxon>Bacillales</taxon>
        <taxon>Bacillaceae</taxon>
        <taxon>Lederbergia</taxon>
    </lineage>
</organism>
<keyword evidence="4 8" id="KW-0067">ATP-binding</keyword>
<comment type="similarity">
    <text evidence="1 8">Belongs to the ABC transporter superfamily.</text>
</comment>
<dbReference type="InterPro" id="IPR003439">
    <property type="entry name" value="ABC_transporter-like_ATP-bd"/>
</dbReference>
<keyword evidence="5" id="KW-0029">Amino-acid transport</keyword>
<evidence type="ECO:0000259" key="10">
    <source>
        <dbReference type="PROSITE" id="PS51371"/>
    </source>
</evidence>
<evidence type="ECO:0000256" key="6">
    <source>
        <dbReference type="ARBA" id="ARBA00023122"/>
    </source>
</evidence>
<evidence type="ECO:0000256" key="3">
    <source>
        <dbReference type="ARBA" id="ARBA00022741"/>
    </source>
</evidence>
<evidence type="ECO:0000256" key="8">
    <source>
        <dbReference type="RuleBase" id="RU369116"/>
    </source>
</evidence>
<comment type="catalytic activity">
    <reaction evidence="8">
        <text>a quaternary ammonium(out) + ATP + H2O = a quaternary ammonium(in) + ADP + phosphate + H(+)</text>
        <dbReference type="Rhea" id="RHEA:11036"/>
        <dbReference type="ChEBI" id="CHEBI:15377"/>
        <dbReference type="ChEBI" id="CHEBI:15378"/>
        <dbReference type="ChEBI" id="CHEBI:30616"/>
        <dbReference type="ChEBI" id="CHEBI:35267"/>
        <dbReference type="ChEBI" id="CHEBI:43474"/>
        <dbReference type="ChEBI" id="CHEBI:456216"/>
    </reaction>
</comment>
<reference evidence="12" key="1">
    <citation type="journal article" date="2019" name="Int. J. Syst. Evol. Microbiol.">
        <title>The Global Catalogue of Microorganisms (GCM) 10K type strain sequencing project: providing services to taxonomists for standard genome sequencing and annotation.</title>
        <authorList>
            <consortium name="The Broad Institute Genomics Platform"/>
            <consortium name="The Broad Institute Genome Sequencing Center for Infectious Disease"/>
            <person name="Wu L."/>
            <person name="Ma J."/>
        </authorList>
    </citation>
    <scope>NUCLEOTIDE SEQUENCE [LARGE SCALE GENOMIC DNA]</scope>
    <source>
        <strain evidence="12">CGMCC 1.12237</strain>
    </source>
</reference>
<protein>
    <recommendedName>
        <fullName evidence="8">Quaternary amine transport ATP-binding protein</fullName>
        <ecNumber evidence="8">7.6.2.9</ecNumber>
    </recommendedName>
</protein>
<dbReference type="Proteomes" id="UP001596147">
    <property type="component" value="Unassembled WGS sequence"/>
</dbReference>
<dbReference type="InterPro" id="IPR003593">
    <property type="entry name" value="AAA+_ATPase"/>
</dbReference>
<dbReference type="InterPro" id="IPR005892">
    <property type="entry name" value="Gly-betaine_transp_ATP-bd"/>
</dbReference>
<dbReference type="Pfam" id="PF00571">
    <property type="entry name" value="CBS"/>
    <property type="match status" value="2"/>
</dbReference>
<dbReference type="PROSITE" id="PS50893">
    <property type="entry name" value="ABC_TRANSPORTER_2"/>
    <property type="match status" value="1"/>
</dbReference>
<dbReference type="InterPro" id="IPR017871">
    <property type="entry name" value="ABC_transporter-like_CS"/>
</dbReference>
<dbReference type="RefSeq" id="WP_382350873.1">
    <property type="nucleotide sequence ID" value="NZ_JBHSMC010000013.1"/>
</dbReference>
<keyword evidence="8" id="KW-0997">Cell inner membrane</keyword>
<evidence type="ECO:0000313" key="11">
    <source>
        <dbReference type="EMBL" id="MFC5465072.1"/>
    </source>
</evidence>
<dbReference type="SMART" id="SM00116">
    <property type="entry name" value="CBS"/>
    <property type="match status" value="2"/>
</dbReference>
<dbReference type="InterPro" id="IPR046342">
    <property type="entry name" value="CBS_dom_sf"/>
</dbReference>
<dbReference type="NCBIfam" id="TIGR01186">
    <property type="entry name" value="proV"/>
    <property type="match status" value="1"/>
</dbReference>
<feature type="domain" description="ABC transporter" evidence="9">
    <location>
        <begin position="11"/>
        <end position="271"/>
    </location>
</feature>
<comment type="caution">
    <text evidence="11">The sequence shown here is derived from an EMBL/GenBank/DDBJ whole genome shotgun (WGS) entry which is preliminary data.</text>
</comment>
<dbReference type="PANTHER" id="PTHR43869">
    <property type="entry name" value="GLYCINE BETAINE/PROLINE BETAINE TRANSPORT SYSTEM ATP-BINDING PROTEIN PROV"/>
    <property type="match status" value="1"/>
</dbReference>
<dbReference type="SMART" id="SM00382">
    <property type="entry name" value="AAA"/>
    <property type="match status" value="1"/>
</dbReference>
<keyword evidence="2 8" id="KW-0813">Transport</keyword>